<gene>
    <name evidence="7 8" type="primary">ribH</name>
    <name evidence="8" type="ORF">QDX21_07510</name>
</gene>
<dbReference type="AlphaFoldDB" id="A0AAJ6AH50"/>
<evidence type="ECO:0000256" key="3">
    <source>
        <dbReference type="ARBA" id="ARBA00012664"/>
    </source>
</evidence>
<keyword evidence="5 7" id="KW-0808">Transferase</keyword>
<dbReference type="InterPro" id="IPR036467">
    <property type="entry name" value="LS/RS_sf"/>
</dbReference>
<dbReference type="PANTHER" id="PTHR21058:SF0">
    <property type="entry name" value="6,7-DIMETHYL-8-RIBITYLLUMAZINE SYNTHASE"/>
    <property type="match status" value="1"/>
</dbReference>
<proteinExistence type="inferred from homology"/>
<dbReference type="GO" id="GO:0000906">
    <property type="term" value="F:6,7-dimethyl-8-ribityllumazine synthase activity"/>
    <property type="evidence" value="ECO:0007669"/>
    <property type="project" value="UniProtKB-UniRule"/>
</dbReference>
<dbReference type="NCBIfam" id="TIGR00114">
    <property type="entry name" value="lumazine-synth"/>
    <property type="match status" value="1"/>
</dbReference>
<evidence type="ECO:0000256" key="7">
    <source>
        <dbReference type="HAMAP-Rule" id="MF_00178"/>
    </source>
</evidence>
<dbReference type="EC" id="2.5.1.78" evidence="3 7"/>
<feature type="binding site" evidence="7">
    <location>
        <begin position="84"/>
        <end position="85"/>
    </location>
    <ligand>
        <name>(2S)-2-hydroxy-3-oxobutyl phosphate</name>
        <dbReference type="ChEBI" id="CHEBI:58830"/>
    </ligand>
</feature>
<dbReference type="GO" id="GO:0009231">
    <property type="term" value="P:riboflavin biosynthetic process"/>
    <property type="evidence" value="ECO:0007669"/>
    <property type="project" value="UniProtKB-UniRule"/>
</dbReference>
<feature type="active site" description="Proton donor" evidence="7">
    <location>
        <position position="87"/>
    </location>
</feature>
<comment type="function">
    <text evidence="7">Catalyzes the formation of 6,7-dimethyl-8-ribityllumazine by condensation of 5-amino-6-(D-ribitylamino)uracil with 3,4-dihydroxy-2-butanone 4-phosphate. This is the penultimate step in the biosynthesis of riboflavin.</text>
</comment>
<name>A0AAJ6AH50_9MICC</name>
<comment type="catalytic activity">
    <reaction evidence="6 7">
        <text>(2S)-2-hydroxy-3-oxobutyl phosphate + 5-amino-6-(D-ribitylamino)uracil = 6,7-dimethyl-8-(1-D-ribityl)lumazine + phosphate + 2 H2O + H(+)</text>
        <dbReference type="Rhea" id="RHEA:26152"/>
        <dbReference type="ChEBI" id="CHEBI:15377"/>
        <dbReference type="ChEBI" id="CHEBI:15378"/>
        <dbReference type="ChEBI" id="CHEBI:15934"/>
        <dbReference type="ChEBI" id="CHEBI:43474"/>
        <dbReference type="ChEBI" id="CHEBI:58201"/>
        <dbReference type="ChEBI" id="CHEBI:58830"/>
        <dbReference type="EC" id="2.5.1.78"/>
    </reaction>
</comment>
<dbReference type="InterPro" id="IPR034964">
    <property type="entry name" value="LS"/>
</dbReference>
<dbReference type="SUPFAM" id="SSF52121">
    <property type="entry name" value="Lumazine synthase"/>
    <property type="match status" value="1"/>
</dbReference>
<evidence type="ECO:0000256" key="1">
    <source>
        <dbReference type="ARBA" id="ARBA00004917"/>
    </source>
</evidence>
<dbReference type="RefSeq" id="WP_279674404.1">
    <property type="nucleotide sequence ID" value="NZ_CP122566.1"/>
</dbReference>
<evidence type="ECO:0000256" key="6">
    <source>
        <dbReference type="ARBA" id="ARBA00048785"/>
    </source>
</evidence>
<feature type="binding site" evidence="7">
    <location>
        <position position="126"/>
    </location>
    <ligand>
        <name>(2S)-2-hydroxy-3-oxobutyl phosphate</name>
        <dbReference type="ChEBI" id="CHEBI:58830"/>
    </ligand>
</feature>
<feature type="binding site" evidence="7">
    <location>
        <begin position="56"/>
        <end position="58"/>
    </location>
    <ligand>
        <name>5-amino-6-(D-ribitylamino)uracil</name>
        <dbReference type="ChEBI" id="CHEBI:15934"/>
    </ligand>
</feature>
<reference evidence="8 9" key="1">
    <citation type="submission" date="2023-03" db="EMBL/GenBank/DDBJ databases">
        <title>Complete genome sequences of several Auritidibacter ignavus strains isolated from ear infections.</title>
        <authorList>
            <person name="Baehr T."/>
            <person name="Baumhoegger A.M."/>
        </authorList>
    </citation>
    <scope>NUCLEOTIDE SEQUENCE [LARGE SCALE GENOMIC DNA]</scope>
    <source>
        <strain evidence="8 9">BABAE-6</strain>
    </source>
</reference>
<feature type="binding site" evidence="7">
    <location>
        <position position="25"/>
    </location>
    <ligand>
        <name>5-amino-6-(D-ribitylamino)uracil</name>
        <dbReference type="ChEBI" id="CHEBI:15934"/>
    </ligand>
</feature>
<evidence type="ECO:0000313" key="9">
    <source>
        <dbReference type="Proteomes" id="UP001224674"/>
    </source>
</evidence>
<dbReference type="Pfam" id="PF00885">
    <property type="entry name" value="DMRL_synthase"/>
    <property type="match status" value="1"/>
</dbReference>
<dbReference type="Gene3D" id="3.40.50.960">
    <property type="entry name" value="Lumazine/riboflavin synthase"/>
    <property type="match status" value="1"/>
</dbReference>
<dbReference type="HAMAP" id="MF_00178">
    <property type="entry name" value="Lumazine_synth"/>
    <property type="match status" value="1"/>
</dbReference>
<dbReference type="GO" id="GO:0009349">
    <property type="term" value="C:riboflavin synthase complex"/>
    <property type="evidence" value="ECO:0007669"/>
    <property type="project" value="UniProtKB-UniRule"/>
</dbReference>
<evidence type="ECO:0000256" key="5">
    <source>
        <dbReference type="ARBA" id="ARBA00022679"/>
    </source>
</evidence>
<sequence>MSSAGAPQLSVNAEGLNVAIIAASWHHHVISAIQQEAITTITKSGAEAETFTVAGSFELPLATQVALRTGFDAAVCLGVIVRGETPHFDYVSSAVTQGLTRVQLDTGKPVGLGVLTVDNEQQAWDRSGAAGARESKGREAAEAALHLARAVQKITTGRSSS</sequence>
<dbReference type="GO" id="GO:0005829">
    <property type="term" value="C:cytosol"/>
    <property type="evidence" value="ECO:0007669"/>
    <property type="project" value="TreeGrafter"/>
</dbReference>
<evidence type="ECO:0000313" key="8">
    <source>
        <dbReference type="EMBL" id="WGH92179.1"/>
    </source>
</evidence>
<dbReference type="EMBL" id="CP122566">
    <property type="protein sequence ID" value="WGH92179.1"/>
    <property type="molecule type" value="Genomic_DNA"/>
</dbReference>
<dbReference type="PANTHER" id="PTHR21058">
    <property type="entry name" value="6,7-DIMETHYL-8-RIBITYLLUMAZINE SYNTHASE DMRL SYNTHASE LUMAZINE SYNTHASE"/>
    <property type="match status" value="1"/>
</dbReference>
<accession>A0AAJ6AH50</accession>
<protein>
    <recommendedName>
        <fullName evidence="3 7">6,7-dimethyl-8-ribityllumazine synthase</fullName>
        <shortName evidence="7">DMRL synthase</shortName>
        <shortName evidence="7">LS</shortName>
        <shortName evidence="7">Lumazine synthase</shortName>
        <ecNumber evidence="3 7">2.5.1.78</ecNumber>
    </recommendedName>
</protein>
<dbReference type="Proteomes" id="UP001224674">
    <property type="component" value="Chromosome"/>
</dbReference>
<evidence type="ECO:0000256" key="4">
    <source>
        <dbReference type="ARBA" id="ARBA00022619"/>
    </source>
</evidence>
<keyword evidence="9" id="KW-1185">Reference proteome</keyword>
<dbReference type="InterPro" id="IPR002180">
    <property type="entry name" value="LS/RS"/>
</dbReference>
<organism evidence="8 9">
    <name type="scientific">Auritidibacter ignavus</name>
    <dbReference type="NCBI Taxonomy" id="678932"/>
    <lineage>
        <taxon>Bacteria</taxon>
        <taxon>Bacillati</taxon>
        <taxon>Actinomycetota</taxon>
        <taxon>Actinomycetes</taxon>
        <taxon>Micrococcales</taxon>
        <taxon>Micrococcaceae</taxon>
        <taxon>Auritidibacter</taxon>
    </lineage>
</organism>
<feature type="binding site" evidence="7">
    <location>
        <position position="112"/>
    </location>
    <ligand>
        <name>5-amino-6-(D-ribitylamino)uracil</name>
        <dbReference type="ChEBI" id="CHEBI:15934"/>
    </ligand>
</feature>
<evidence type="ECO:0000256" key="2">
    <source>
        <dbReference type="ARBA" id="ARBA00007424"/>
    </source>
</evidence>
<keyword evidence="4 7" id="KW-0686">Riboflavin biosynthesis</keyword>
<comment type="pathway">
    <text evidence="1 7">Cofactor biosynthesis; riboflavin biosynthesis; riboflavin from 2-hydroxy-3-oxobutyl phosphate and 5-amino-6-(D-ribitylamino)uracil: step 1/2.</text>
</comment>
<dbReference type="CDD" id="cd09209">
    <property type="entry name" value="Lumazine_synthase-I"/>
    <property type="match status" value="1"/>
</dbReference>
<feature type="binding site" evidence="7">
    <location>
        <begin position="79"/>
        <end position="81"/>
    </location>
    <ligand>
        <name>5-amino-6-(D-ribitylamino)uracil</name>
        <dbReference type="ChEBI" id="CHEBI:15934"/>
    </ligand>
</feature>
<comment type="similarity">
    <text evidence="2 7">Belongs to the DMRL synthase family.</text>
</comment>